<reference evidence="2 3" key="1">
    <citation type="journal article" date="2019" name="G3 (Bethesda)">
        <title>Sequencing of a Wild Apple (Malus baccata) Genome Unravels the Differences Between Cultivated and Wild Apple Species Regarding Disease Resistance and Cold Tolerance.</title>
        <authorList>
            <person name="Chen X."/>
        </authorList>
    </citation>
    <scope>NUCLEOTIDE SEQUENCE [LARGE SCALE GENOMIC DNA]</scope>
    <source>
        <strain evidence="3">cv. Shandingzi</strain>
        <tissue evidence="2">Leaves</tissue>
    </source>
</reference>
<organism evidence="2 3">
    <name type="scientific">Malus baccata</name>
    <name type="common">Siberian crab apple</name>
    <name type="synonym">Pyrus baccata</name>
    <dbReference type="NCBI Taxonomy" id="106549"/>
    <lineage>
        <taxon>Eukaryota</taxon>
        <taxon>Viridiplantae</taxon>
        <taxon>Streptophyta</taxon>
        <taxon>Embryophyta</taxon>
        <taxon>Tracheophyta</taxon>
        <taxon>Spermatophyta</taxon>
        <taxon>Magnoliopsida</taxon>
        <taxon>eudicotyledons</taxon>
        <taxon>Gunneridae</taxon>
        <taxon>Pentapetalae</taxon>
        <taxon>rosids</taxon>
        <taxon>fabids</taxon>
        <taxon>Rosales</taxon>
        <taxon>Rosaceae</taxon>
        <taxon>Amygdaloideae</taxon>
        <taxon>Maleae</taxon>
        <taxon>Malus</taxon>
    </lineage>
</organism>
<evidence type="ECO:0000313" key="2">
    <source>
        <dbReference type="EMBL" id="TQD75439.1"/>
    </source>
</evidence>
<name>A0A540KMQ6_MALBA</name>
<feature type="compositionally biased region" description="Polar residues" evidence="1">
    <location>
        <begin position="77"/>
        <end position="88"/>
    </location>
</feature>
<dbReference type="PANTHER" id="PTHR38357">
    <property type="entry name" value="EXPRESSED PROTEIN"/>
    <property type="match status" value="1"/>
</dbReference>
<dbReference type="EMBL" id="VIEB01001099">
    <property type="protein sequence ID" value="TQD75439.1"/>
    <property type="molecule type" value="Genomic_DNA"/>
</dbReference>
<evidence type="ECO:0000256" key="1">
    <source>
        <dbReference type="SAM" id="MobiDB-lite"/>
    </source>
</evidence>
<protein>
    <submittedName>
        <fullName evidence="2">Uncharacterized protein</fullName>
    </submittedName>
</protein>
<keyword evidence="3" id="KW-1185">Reference proteome</keyword>
<accession>A0A540KMQ6</accession>
<proteinExistence type="predicted"/>
<feature type="region of interest" description="Disordered" evidence="1">
    <location>
        <begin position="74"/>
        <end position="97"/>
    </location>
</feature>
<dbReference type="Proteomes" id="UP000315295">
    <property type="component" value="Unassembled WGS sequence"/>
</dbReference>
<sequence>MLSSSPTMVADPQGIQGKLMGTLLLAYLKWVSKNLRARYFEDWVKLADQVLDDAVYQDRIEWELAENVLNGNRRKTNPTSNVVSSTELWQLRTHQEP</sequence>
<comment type="caution">
    <text evidence="2">The sequence shown here is derived from an EMBL/GenBank/DDBJ whole genome shotgun (WGS) entry which is preliminary data.</text>
</comment>
<dbReference type="AlphaFoldDB" id="A0A540KMQ6"/>
<dbReference type="GO" id="GO:0009536">
    <property type="term" value="C:plastid"/>
    <property type="evidence" value="ECO:0007669"/>
    <property type="project" value="TreeGrafter"/>
</dbReference>
<evidence type="ECO:0000313" key="3">
    <source>
        <dbReference type="Proteomes" id="UP000315295"/>
    </source>
</evidence>
<gene>
    <name evidence="2" type="ORF">C1H46_039024</name>
</gene>
<dbReference type="STRING" id="106549.A0A540KMQ6"/>
<dbReference type="PANTHER" id="PTHR38357:SF1">
    <property type="entry name" value="EXPRESSED PROTEIN"/>
    <property type="match status" value="1"/>
</dbReference>